<reference evidence="1 2" key="1">
    <citation type="submission" date="2019-09" db="EMBL/GenBank/DDBJ databases">
        <authorList>
            <person name="Kritzky A."/>
            <person name="Schelkanova E.Y."/>
            <person name="Alkhova Z.V."/>
            <person name="Smirnova N.I."/>
        </authorList>
    </citation>
    <scope>NUCLEOTIDE SEQUENCE [LARGE SCALE GENOMIC DNA]</scope>
    <source>
        <strain evidence="1 2">M1526</strain>
    </source>
</reference>
<accession>A0A5Q6PCW1</accession>
<gene>
    <name evidence="1" type="ORF">F0M16_21385</name>
</gene>
<proteinExistence type="predicted"/>
<evidence type="ECO:0000313" key="1">
    <source>
        <dbReference type="EMBL" id="KAA1252714.1"/>
    </source>
</evidence>
<sequence length="211" mass="24533">MNDSIYYHVEHKTLKVIEALMKGHIVTLAGETFRYLREGQQTSKLEALRTGFFINANKDDEPHWIFYTESLGFLEAQIKKASTEEVDAIIANLSLDSVHRENNVLRHISMVKNRLDKDQGRQFLVRAFNSEEYQRTENVLMNRLYDYLQKDNSFPLDRNKFYVLENKQINEIISMLLDTLDKLTCEGVILTKSVFGDACSYARLANLITKN</sequence>
<protein>
    <submittedName>
        <fullName evidence="1">Uncharacterized protein</fullName>
    </submittedName>
</protein>
<dbReference type="EMBL" id="VUAA01000042">
    <property type="protein sequence ID" value="KAA1252714.1"/>
    <property type="molecule type" value="Genomic_DNA"/>
</dbReference>
<dbReference type="Proteomes" id="UP000323225">
    <property type="component" value="Unassembled WGS sequence"/>
</dbReference>
<comment type="caution">
    <text evidence="1">The sequence shown here is derived from an EMBL/GenBank/DDBJ whole genome shotgun (WGS) entry which is preliminary data.</text>
</comment>
<name>A0A5Q6PCW1_VIBCL</name>
<evidence type="ECO:0000313" key="2">
    <source>
        <dbReference type="Proteomes" id="UP000323225"/>
    </source>
</evidence>
<organism evidence="1 2">
    <name type="scientific">Vibrio cholerae</name>
    <dbReference type="NCBI Taxonomy" id="666"/>
    <lineage>
        <taxon>Bacteria</taxon>
        <taxon>Pseudomonadati</taxon>
        <taxon>Pseudomonadota</taxon>
        <taxon>Gammaproteobacteria</taxon>
        <taxon>Vibrionales</taxon>
        <taxon>Vibrionaceae</taxon>
        <taxon>Vibrio</taxon>
    </lineage>
</organism>
<dbReference type="AlphaFoldDB" id="A0A5Q6PCW1"/>